<sequence length="757" mass="82246">MSNDVAMSNHVQEPARWAGEDIEQPWTPGEGLGVAGGALKRHFGSMLLRTLGLYLATFLLPLFPIFDALLAEGALAAVRDAPLPPRSFGRLLVRALRLAGFRILTALAVLLLPGLVFGTCALAGVFSPWEYTSALPALAVGLAFRLKFAFTPFFIVEDDRPLFEAMRRSWKATSTCMVSIFFYDVMLLPIYALGLVPIVGSTLSLGLERLGHAYGYARATGRNELPWQKPDYAAKIVRRYLRIIFVTLLAVFAVLTAWIRTLPTLRGSAWSLKDTILRAGAIVSSVTAILIGLALLLPYVLDRLERRGFSSFVGARHIRAQKSGFLTVISALAICGVALSSCSLSSVVNVMGGFGQDLKRKILGNNAHIVIDMTSQSTWEGYDDVLTKVRLVPGVTGATPVVHGEGMISSPSNLSGVIVRGVDPGTIGGVIELPNNIEVGKFEYLEHPEKLAHLAPDEVIGLGSHGEQFLKGTELGLPDDIDPQVRDAIMAKPVRPGIIIGRELAKTLHVYVGDEVTLVSALGDLGPMGIMPRTRKFRIAAIFFSGMYEYDASHVYTTLDVADEYFALGNKVHAIDVKVENAERADAFTGPITDAMARPELRVRDWREINRNLFSALKLERFATFIILSIAIIVASFGIICTLLLMVTEKGKEIAILKALGARDRSIMQTFMTEGIIIGAIGTTFGLASALSLCTGLKWFGLRLDPDVYYIDRLPINVDALDFLSVGVAAMVICTLATVYPAYAASTLRPMDGLRYE</sequence>
<feature type="transmembrane region" description="Helical" evidence="7">
    <location>
        <begin position="99"/>
        <end position="127"/>
    </location>
</feature>
<reference evidence="9 10" key="1">
    <citation type="submission" date="2021-12" db="EMBL/GenBank/DDBJ databases">
        <title>Discovery of the Pendulisporaceae a myxobacterial family with distinct sporulation behavior and unique specialized metabolism.</title>
        <authorList>
            <person name="Garcia R."/>
            <person name="Popoff A."/>
            <person name="Bader C.D."/>
            <person name="Loehr J."/>
            <person name="Walesch S."/>
            <person name="Walt C."/>
            <person name="Boldt J."/>
            <person name="Bunk B."/>
            <person name="Haeckl F.J.F.P.J."/>
            <person name="Gunesch A.P."/>
            <person name="Birkelbach J."/>
            <person name="Nuebel U."/>
            <person name="Pietschmann T."/>
            <person name="Bach T."/>
            <person name="Mueller R."/>
        </authorList>
    </citation>
    <scope>NUCLEOTIDE SEQUENCE [LARGE SCALE GENOMIC DNA]</scope>
    <source>
        <strain evidence="9 10">MSr11954</strain>
    </source>
</reference>
<keyword evidence="6 7" id="KW-0472">Membrane</keyword>
<feature type="transmembrane region" description="Helical" evidence="7">
    <location>
        <begin position="240"/>
        <end position="259"/>
    </location>
</feature>
<feature type="transmembrane region" description="Helical" evidence="7">
    <location>
        <begin position="325"/>
        <end position="351"/>
    </location>
</feature>
<feature type="transmembrane region" description="Helical" evidence="7">
    <location>
        <begin position="177"/>
        <end position="200"/>
    </location>
</feature>
<proteinExistence type="inferred from homology"/>
<name>A0ABZ2M5A0_9BACT</name>
<evidence type="ECO:0000256" key="3">
    <source>
        <dbReference type="ARBA" id="ARBA00022475"/>
    </source>
</evidence>
<evidence type="ECO:0000256" key="7">
    <source>
        <dbReference type="SAM" id="Phobius"/>
    </source>
</evidence>
<keyword evidence="3" id="KW-1003">Cell membrane</keyword>
<feature type="transmembrane region" description="Helical" evidence="7">
    <location>
        <begin position="676"/>
        <end position="700"/>
    </location>
</feature>
<dbReference type="InterPro" id="IPR003838">
    <property type="entry name" value="ABC3_permease_C"/>
</dbReference>
<evidence type="ECO:0000256" key="2">
    <source>
        <dbReference type="ARBA" id="ARBA00005236"/>
    </source>
</evidence>
<evidence type="ECO:0000313" key="9">
    <source>
        <dbReference type="EMBL" id="WXB16827.1"/>
    </source>
</evidence>
<evidence type="ECO:0000256" key="6">
    <source>
        <dbReference type="ARBA" id="ARBA00023136"/>
    </source>
</evidence>
<feature type="transmembrane region" description="Helical" evidence="7">
    <location>
        <begin position="622"/>
        <end position="647"/>
    </location>
</feature>
<evidence type="ECO:0000313" key="10">
    <source>
        <dbReference type="Proteomes" id="UP001370348"/>
    </source>
</evidence>
<keyword evidence="5 7" id="KW-1133">Transmembrane helix</keyword>
<evidence type="ECO:0000256" key="1">
    <source>
        <dbReference type="ARBA" id="ARBA00004651"/>
    </source>
</evidence>
<gene>
    <name evidence="9" type="ORF">LZC94_06000</name>
</gene>
<dbReference type="EMBL" id="CP089984">
    <property type="protein sequence ID" value="WXB16827.1"/>
    <property type="molecule type" value="Genomic_DNA"/>
</dbReference>
<keyword evidence="4 7" id="KW-0812">Transmembrane</keyword>
<dbReference type="PANTHER" id="PTHR30489">
    <property type="entry name" value="LIPOPROTEIN-RELEASING SYSTEM TRANSMEMBRANE PROTEIN LOLE"/>
    <property type="match status" value="1"/>
</dbReference>
<feature type="domain" description="ABC3 transporter permease C-terminal" evidence="8">
    <location>
        <begin position="626"/>
        <end position="748"/>
    </location>
</feature>
<dbReference type="InterPro" id="IPR051447">
    <property type="entry name" value="Lipoprotein-release_system"/>
</dbReference>
<comment type="subcellular location">
    <subcellularLocation>
        <location evidence="1">Cell membrane</location>
        <topology evidence="1">Multi-pass membrane protein</topology>
    </subcellularLocation>
</comment>
<dbReference type="RefSeq" id="WP_394826456.1">
    <property type="nucleotide sequence ID" value="NZ_CP089984.1"/>
</dbReference>
<feature type="transmembrane region" description="Helical" evidence="7">
    <location>
        <begin position="279"/>
        <end position="301"/>
    </location>
</feature>
<keyword evidence="10" id="KW-1185">Reference proteome</keyword>
<protein>
    <submittedName>
        <fullName evidence="9">ABC transporter permease</fullName>
    </submittedName>
</protein>
<dbReference type="Pfam" id="PF02687">
    <property type="entry name" value="FtsX"/>
    <property type="match status" value="1"/>
</dbReference>
<evidence type="ECO:0000256" key="5">
    <source>
        <dbReference type="ARBA" id="ARBA00022989"/>
    </source>
</evidence>
<organism evidence="9 10">
    <name type="scientific">Pendulispora albinea</name>
    <dbReference type="NCBI Taxonomy" id="2741071"/>
    <lineage>
        <taxon>Bacteria</taxon>
        <taxon>Pseudomonadati</taxon>
        <taxon>Myxococcota</taxon>
        <taxon>Myxococcia</taxon>
        <taxon>Myxococcales</taxon>
        <taxon>Sorangiineae</taxon>
        <taxon>Pendulisporaceae</taxon>
        <taxon>Pendulispora</taxon>
    </lineage>
</organism>
<feature type="transmembrane region" description="Helical" evidence="7">
    <location>
        <begin position="133"/>
        <end position="156"/>
    </location>
</feature>
<evidence type="ECO:0000259" key="8">
    <source>
        <dbReference type="Pfam" id="PF02687"/>
    </source>
</evidence>
<evidence type="ECO:0000256" key="4">
    <source>
        <dbReference type="ARBA" id="ARBA00022692"/>
    </source>
</evidence>
<comment type="similarity">
    <text evidence="2">Belongs to the ABC-4 integral membrane protein family. LolC/E subfamily.</text>
</comment>
<feature type="transmembrane region" description="Helical" evidence="7">
    <location>
        <begin position="721"/>
        <end position="743"/>
    </location>
</feature>
<dbReference type="Proteomes" id="UP001370348">
    <property type="component" value="Chromosome"/>
</dbReference>
<dbReference type="PANTHER" id="PTHR30489:SF0">
    <property type="entry name" value="LIPOPROTEIN-RELEASING SYSTEM TRANSMEMBRANE PROTEIN LOLE"/>
    <property type="match status" value="1"/>
</dbReference>
<accession>A0ABZ2M5A0</accession>
<feature type="transmembrane region" description="Helical" evidence="7">
    <location>
        <begin position="53"/>
        <end position="78"/>
    </location>
</feature>